<dbReference type="RefSeq" id="YP_009329395.1">
    <property type="nucleotide sequence ID" value="NC_032108.1"/>
</dbReference>
<sequence>MCETLEFEIPVNDLIKGTKLLIPGLDVTVFSYRNSICPSRYGQGIRCFWEGDLEVVLEVDSHSAGSGKRRITLNDHDARQTKQSFYRSDKYSYRFVGTKSKIVNKIHTFLIVEVQICPL</sequence>
<dbReference type="EMBL" id="LT671577">
    <property type="protein sequence ID" value="SHO33523.1"/>
    <property type="molecule type" value="Genomic_DNA"/>
</dbReference>
<reference evidence="1 2" key="1">
    <citation type="submission" date="2016-11" db="EMBL/GenBank/DDBJ databases">
        <authorList>
            <consortium name="Urmite Genomes"/>
        </authorList>
    </citation>
    <scope>NUCLEOTIDE SEQUENCE [LARGE SCALE GENOMIC DNA]</scope>
    <source>
        <strain evidence="1 2">A11</strain>
    </source>
</reference>
<name>A0A1M7XV07_9VIRU</name>
<proteinExistence type="predicted"/>
<dbReference type="KEGG" id="vg:30523435"/>
<dbReference type="GeneID" id="30523435"/>
<organism evidence="1 2">
    <name type="scientific">Cedratvirus A11</name>
    <dbReference type="NCBI Taxonomy" id="1903266"/>
    <lineage>
        <taxon>Viruses</taxon>
        <taxon>Pithoviruses</taxon>
        <taxon>Orthocedratvirinae</taxon>
        <taxon>Alphacedratvirus</taxon>
        <taxon>Alphacedratvirus aljazairmassiliense</taxon>
    </lineage>
</organism>
<gene>
    <name evidence="1" type="ORF">BQ3484_455</name>
</gene>
<protein>
    <submittedName>
        <fullName evidence="1">Uncharacterized protein</fullName>
    </submittedName>
</protein>
<keyword evidence="2" id="KW-1185">Reference proteome</keyword>
<accession>A0A1M7XV07</accession>
<evidence type="ECO:0000313" key="2">
    <source>
        <dbReference type="Proteomes" id="UP000201465"/>
    </source>
</evidence>
<evidence type="ECO:0000313" key="1">
    <source>
        <dbReference type="EMBL" id="SHO33523.1"/>
    </source>
</evidence>
<dbReference type="Proteomes" id="UP000201465">
    <property type="component" value="Segment"/>
</dbReference>